<dbReference type="Pfam" id="PF00173">
    <property type="entry name" value="Cyt-b5"/>
    <property type="match status" value="1"/>
</dbReference>
<evidence type="ECO:0000256" key="3">
    <source>
        <dbReference type="ARBA" id="ARBA00023004"/>
    </source>
</evidence>
<feature type="region of interest" description="Disordered" evidence="4">
    <location>
        <begin position="105"/>
        <end position="183"/>
    </location>
</feature>
<organism evidence="6 7">
    <name type="scientific">Thielaviopsis punctulata</name>
    <dbReference type="NCBI Taxonomy" id="72032"/>
    <lineage>
        <taxon>Eukaryota</taxon>
        <taxon>Fungi</taxon>
        <taxon>Dikarya</taxon>
        <taxon>Ascomycota</taxon>
        <taxon>Pezizomycotina</taxon>
        <taxon>Sordariomycetes</taxon>
        <taxon>Hypocreomycetidae</taxon>
        <taxon>Microascales</taxon>
        <taxon>Ceratocystidaceae</taxon>
        <taxon>Thielaviopsis</taxon>
    </lineage>
</organism>
<gene>
    <name evidence="6" type="ORF">TD95_000435</name>
</gene>
<sequence>MGYVGLSLIFATAVLVLVSPPPWLRRQFLLLFHSAPSSGPASPAAADATVRRIAKAASEKPTLPDDHGEDNEEKQCTDSGDATPKAEPVSAPGAVPVFSLDQASDAAASAGAPTEITMPAPTAPSSLRPPAHGSMPPPPRPPRLAPFPSLHSPQRASGPAPQRGPSLAPPPTHSAIPTKPSRKVMLTPGHSPLDWARISGPSADLRGLPPASPFLKVTPSMLRNMTGRRGKDAWMAIGGKVYNIGPYAEFHPGGVPELMRGAARDATQLFGEVHPWVNYENMLQACLVGILVDEEDPAPAASMESMD</sequence>
<comment type="caution">
    <text evidence="6">The sequence shown here is derived from an EMBL/GenBank/DDBJ whole genome shotgun (WGS) entry which is preliminary data.</text>
</comment>
<dbReference type="InterPro" id="IPR051872">
    <property type="entry name" value="Cytochrome_b5/Flavoprotein_Rdt"/>
</dbReference>
<feature type="domain" description="Cytochrome b5 heme-binding" evidence="5">
    <location>
        <begin position="214"/>
        <end position="292"/>
    </location>
</feature>
<dbReference type="FunFam" id="3.10.120.10:FF:000001">
    <property type="entry name" value="Cytochrome b5 reductase 4"/>
    <property type="match status" value="1"/>
</dbReference>
<keyword evidence="7" id="KW-1185">Reference proteome</keyword>
<keyword evidence="2" id="KW-0479">Metal-binding</keyword>
<dbReference type="GO" id="GO:0004128">
    <property type="term" value="F:cytochrome-b5 reductase activity, acting on NAD(P)H"/>
    <property type="evidence" value="ECO:0007669"/>
    <property type="project" value="TreeGrafter"/>
</dbReference>
<feature type="compositionally biased region" description="Pro residues" evidence="4">
    <location>
        <begin position="135"/>
        <end position="145"/>
    </location>
</feature>
<dbReference type="Gene3D" id="3.10.120.10">
    <property type="entry name" value="Cytochrome b5-like heme/steroid binding domain"/>
    <property type="match status" value="1"/>
</dbReference>
<dbReference type="SUPFAM" id="SSF55856">
    <property type="entry name" value="Cytochrome b5-like heme/steroid binding domain"/>
    <property type="match status" value="1"/>
</dbReference>
<dbReference type="EMBL" id="LAEV01000658">
    <property type="protein sequence ID" value="KKA29828.1"/>
    <property type="molecule type" value="Genomic_DNA"/>
</dbReference>
<keyword evidence="1" id="KW-0349">Heme</keyword>
<evidence type="ECO:0000313" key="7">
    <source>
        <dbReference type="Proteomes" id="UP000033483"/>
    </source>
</evidence>
<proteinExistence type="predicted"/>
<dbReference type="GO" id="GO:0046872">
    <property type="term" value="F:metal ion binding"/>
    <property type="evidence" value="ECO:0007669"/>
    <property type="project" value="UniProtKB-KW"/>
</dbReference>
<dbReference type="GO" id="GO:0020037">
    <property type="term" value="F:heme binding"/>
    <property type="evidence" value="ECO:0007669"/>
    <property type="project" value="TreeGrafter"/>
</dbReference>
<evidence type="ECO:0000256" key="2">
    <source>
        <dbReference type="ARBA" id="ARBA00022723"/>
    </source>
</evidence>
<dbReference type="Proteomes" id="UP000033483">
    <property type="component" value="Unassembled WGS sequence"/>
</dbReference>
<evidence type="ECO:0000259" key="5">
    <source>
        <dbReference type="PROSITE" id="PS50255"/>
    </source>
</evidence>
<evidence type="ECO:0000256" key="1">
    <source>
        <dbReference type="ARBA" id="ARBA00022617"/>
    </source>
</evidence>
<dbReference type="PANTHER" id="PTHR46237">
    <property type="entry name" value="CYTOCHROME B5 REDUCTASE 4 FAMILY MEMBER"/>
    <property type="match status" value="1"/>
</dbReference>
<dbReference type="PROSITE" id="PS50255">
    <property type="entry name" value="CYTOCHROME_B5_2"/>
    <property type="match status" value="1"/>
</dbReference>
<dbReference type="InterPro" id="IPR001199">
    <property type="entry name" value="Cyt_B5-like_heme/steroid-bd"/>
</dbReference>
<dbReference type="InterPro" id="IPR036400">
    <property type="entry name" value="Cyt_B5-like_heme/steroid_sf"/>
</dbReference>
<evidence type="ECO:0000256" key="4">
    <source>
        <dbReference type="SAM" id="MobiDB-lite"/>
    </source>
</evidence>
<dbReference type="GO" id="GO:0005737">
    <property type="term" value="C:cytoplasm"/>
    <property type="evidence" value="ECO:0007669"/>
    <property type="project" value="TreeGrafter"/>
</dbReference>
<keyword evidence="3" id="KW-0408">Iron</keyword>
<accession>A0A0F4ZIY7</accession>
<dbReference type="OrthoDB" id="432299at2759"/>
<protein>
    <recommendedName>
        <fullName evidence="5">Cytochrome b5 heme-binding domain-containing protein</fullName>
    </recommendedName>
</protein>
<evidence type="ECO:0000313" key="6">
    <source>
        <dbReference type="EMBL" id="KKA29828.1"/>
    </source>
</evidence>
<feature type="region of interest" description="Disordered" evidence="4">
    <location>
        <begin position="57"/>
        <end position="92"/>
    </location>
</feature>
<name>A0A0F4ZIY7_9PEZI</name>
<dbReference type="PANTHER" id="PTHR46237:SF1">
    <property type="entry name" value="CYTOCHROME B5 REDUCTASE 4"/>
    <property type="match status" value="1"/>
</dbReference>
<reference evidence="6 7" key="1">
    <citation type="submission" date="2015-03" db="EMBL/GenBank/DDBJ databases">
        <authorList>
            <person name="Radwan O."/>
            <person name="Al-Naeli F.A."/>
            <person name="Rendon G.A."/>
            <person name="Fields C."/>
        </authorList>
    </citation>
    <scope>NUCLEOTIDE SEQUENCE [LARGE SCALE GENOMIC DNA]</scope>
    <source>
        <strain evidence="6">CR-DP1</strain>
    </source>
</reference>
<dbReference type="SMART" id="SM01117">
    <property type="entry name" value="Cyt-b5"/>
    <property type="match status" value="1"/>
</dbReference>
<dbReference type="AlphaFoldDB" id="A0A0F4ZIY7"/>